<evidence type="ECO:0000256" key="3">
    <source>
        <dbReference type="ARBA" id="ARBA00022946"/>
    </source>
</evidence>
<dbReference type="InterPro" id="IPR014748">
    <property type="entry name" value="Enoyl-CoA_hydra_C"/>
</dbReference>
<name>A0A1Y0ET33_9BURK</name>
<comment type="similarity">
    <text evidence="1">Belongs to the enoyl-CoA hydratase/isomerase family.</text>
</comment>
<evidence type="ECO:0000256" key="2">
    <source>
        <dbReference type="ARBA" id="ARBA00022832"/>
    </source>
</evidence>
<dbReference type="RefSeq" id="WP_087284469.1">
    <property type="nucleotide sequence ID" value="NZ_CP021455.1"/>
</dbReference>
<dbReference type="AlphaFoldDB" id="A0A1Y0ET33"/>
<gene>
    <name evidence="7" type="ORF">CCO03_09080</name>
</gene>
<dbReference type="Gene3D" id="1.10.12.10">
    <property type="entry name" value="Lyase 2-enoyl-coa Hydratase, Chain A, domain 2"/>
    <property type="match status" value="1"/>
</dbReference>
<reference evidence="7 8" key="1">
    <citation type="submission" date="2017-05" db="EMBL/GenBank/DDBJ databases">
        <authorList>
            <person name="Song R."/>
            <person name="Chenine A.L."/>
            <person name="Ruprecht R.M."/>
        </authorList>
    </citation>
    <scope>NUCLEOTIDE SEQUENCE [LARGE SCALE GENOMIC DNA]</scope>
    <source>
        <strain evidence="7 8">DSM 26136</strain>
    </source>
</reference>
<dbReference type="PANTHER" id="PTHR43602:SF1">
    <property type="entry name" value="ENOYL-COA HYDRATASE DOMAIN-CONTAINING PROTEIN 3, MITOCHONDRIAL"/>
    <property type="match status" value="1"/>
</dbReference>
<evidence type="ECO:0000256" key="1">
    <source>
        <dbReference type="ARBA" id="ARBA00005254"/>
    </source>
</evidence>
<dbReference type="EMBL" id="CP021455">
    <property type="protein sequence ID" value="ARU06753.1"/>
    <property type="molecule type" value="Genomic_DNA"/>
</dbReference>
<keyword evidence="2" id="KW-0276">Fatty acid metabolism</keyword>
<evidence type="ECO:0000313" key="7">
    <source>
        <dbReference type="EMBL" id="ARU06753.1"/>
    </source>
</evidence>
<dbReference type="PANTHER" id="PTHR43602">
    <property type="match status" value="1"/>
</dbReference>
<dbReference type="Proteomes" id="UP000196138">
    <property type="component" value="Chromosome"/>
</dbReference>
<dbReference type="InterPro" id="IPR001753">
    <property type="entry name" value="Enoyl-CoA_hydra/iso"/>
</dbReference>
<evidence type="ECO:0000256" key="4">
    <source>
        <dbReference type="ARBA" id="ARBA00023098"/>
    </source>
</evidence>
<dbReference type="NCBIfam" id="NF006008">
    <property type="entry name" value="PRK08139.1"/>
    <property type="match status" value="1"/>
</dbReference>
<dbReference type="GO" id="GO:0006631">
    <property type="term" value="P:fatty acid metabolic process"/>
    <property type="evidence" value="ECO:0007669"/>
    <property type="project" value="UniProtKB-KW"/>
</dbReference>
<dbReference type="KEGG" id="cser:CCO03_09080"/>
<dbReference type="GO" id="GO:0016836">
    <property type="term" value="F:hydro-lyase activity"/>
    <property type="evidence" value="ECO:0007669"/>
    <property type="project" value="TreeGrafter"/>
</dbReference>
<dbReference type="CDD" id="cd06558">
    <property type="entry name" value="crotonase-like"/>
    <property type="match status" value="1"/>
</dbReference>
<dbReference type="SUPFAM" id="SSF52096">
    <property type="entry name" value="ClpP/crotonase"/>
    <property type="match status" value="1"/>
</dbReference>
<dbReference type="InterPro" id="IPR029045">
    <property type="entry name" value="ClpP/crotonase-like_dom_sf"/>
</dbReference>
<evidence type="ECO:0000256" key="6">
    <source>
        <dbReference type="ARBA" id="ARBA00040545"/>
    </source>
</evidence>
<protein>
    <recommendedName>
        <fullName evidence="6">Enoyl-CoA hydratase domain-containing protein 3, mitochondrial</fullName>
    </recommendedName>
</protein>
<evidence type="ECO:0000313" key="8">
    <source>
        <dbReference type="Proteomes" id="UP000196138"/>
    </source>
</evidence>
<proteinExistence type="inferred from homology"/>
<evidence type="ECO:0000256" key="5">
    <source>
        <dbReference type="ARBA" id="ARBA00037410"/>
    </source>
</evidence>
<keyword evidence="8" id="KW-1185">Reference proteome</keyword>
<dbReference type="InterPro" id="IPR052377">
    <property type="entry name" value="Mitochondrial_ECH-domain"/>
</dbReference>
<accession>A0A1Y0ET33</accession>
<dbReference type="Pfam" id="PF00378">
    <property type="entry name" value="ECH_1"/>
    <property type="match status" value="1"/>
</dbReference>
<dbReference type="Gene3D" id="3.90.226.10">
    <property type="entry name" value="2-enoyl-CoA Hydratase, Chain A, domain 1"/>
    <property type="match status" value="1"/>
</dbReference>
<dbReference type="OrthoDB" id="9807606at2"/>
<sequence length="263" mass="27735">MNDLLAHTRDDRGVHRLTLNDAARFNVLGDAMLAALSEAVTRIAADEGARALVIAARGKAFCAGHDLREMAAQDKAQHLDLFERCSRFMVSLARLPVPVIAAVQGVAAAAGCQLVAQCDLAIAANGTRFGVNGIDIGLFCGTPSVALLRNVPHKAGMHMLMTGDFVDAEAALRLGLVSEVCAPEGLDAAVEALLLKLLARPREALAMGKALVAQQRTLGLEAAYALASRTMAENLALPVTQEGVRAFVDKRAPNWRVSPADPV</sequence>
<comment type="function">
    <text evidence="5">May play a role in fatty acid biosynthesis and insulin sensitivity.</text>
</comment>
<organism evidence="7 8">
    <name type="scientific">Comamonas serinivorans</name>
    <dbReference type="NCBI Taxonomy" id="1082851"/>
    <lineage>
        <taxon>Bacteria</taxon>
        <taxon>Pseudomonadati</taxon>
        <taxon>Pseudomonadota</taxon>
        <taxon>Betaproteobacteria</taxon>
        <taxon>Burkholderiales</taxon>
        <taxon>Comamonadaceae</taxon>
        <taxon>Comamonas</taxon>
    </lineage>
</organism>
<keyword evidence="3" id="KW-0809">Transit peptide</keyword>
<keyword evidence="4" id="KW-0443">Lipid metabolism</keyword>